<keyword evidence="2" id="KW-1185">Reference proteome</keyword>
<reference evidence="1 2" key="1">
    <citation type="submission" date="2014-11" db="EMBL/GenBank/DDBJ databases">
        <title>A Rickettsiales Symbiont of Amoebae With Ancient Features.</title>
        <authorList>
            <person name="Schulz F."/>
            <person name="Martijn J."/>
            <person name="Wascher F."/>
            <person name="Kostanjsek R."/>
            <person name="Ettema T.J."/>
            <person name="Horn M."/>
        </authorList>
    </citation>
    <scope>NUCLEOTIDE SEQUENCE [LARGE SCALE GENOMIC DNA]</scope>
    <source>
        <strain evidence="1 2">UWC36</strain>
    </source>
</reference>
<dbReference type="EMBL" id="JSWE01000193">
    <property type="protein sequence ID" value="KIE04401.1"/>
    <property type="molecule type" value="Genomic_DNA"/>
</dbReference>
<protein>
    <submittedName>
        <fullName evidence="1">Uncharacterized protein</fullName>
    </submittedName>
</protein>
<dbReference type="Proteomes" id="UP000031258">
    <property type="component" value="Unassembled WGS sequence"/>
</dbReference>
<evidence type="ECO:0000313" key="1">
    <source>
        <dbReference type="EMBL" id="KIE04401.1"/>
    </source>
</evidence>
<gene>
    <name evidence="1" type="ORF">NF27_HZ00020</name>
</gene>
<comment type="caution">
    <text evidence="1">The sequence shown here is derived from an EMBL/GenBank/DDBJ whole genome shotgun (WGS) entry which is preliminary data.</text>
</comment>
<name>A0A0C1MWX3_9RICK</name>
<accession>A0A0C1MWX3</accession>
<evidence type="ECO:0000313" key="2">
    <source>
        <dbReference type="Proteomes" id="UP000031258"/>
    </source>
</evidence>
<dbReference type="AlphaFoldDB" id="A0A0C1MWX3"/>
<organism evidence="1 2">
    <name type="scientific">Candidatus Jidaibacter acanthamoebae</name>
    <dbReference type="NCBI Taxonomy" id="86105"/>
    <lineage>
        <taxon>Bacteria</taxon>
        <taxon>Pseudomonadati</taxon>
        <taxon>Pseudomonadota</taxon>
        <taxon>Alphaproteobacteria</taxon>
        <taxon>Rickettsiales</taxon>
        <taxon>Candidatus Midichloriaceae</taxon>
        <taxon>Candidatus Jidaibacter</taxon>
    </lineage>
</organism>
<sequence>MLLSIKLNTTHKCYIFDSKHGIITVKADYLIIGNLKNFPDKKNIFTQVISPGEFLAL</sequence>
<proteinExistence type="predicted"/>